<organism evidence="2 3">
    <name type="scientific">Nocardia otitidiscaviarum</name>
    <dbReference type="NCBI Taxonomy" id="1823"/>
    <lineage>
        <taxon>Bacteria</taxon>
        <taxon>Bacillati</taxon>
        <taxon>Actinomycetota</taxon>
        <taxon>Actinomycetes</taxon>
        <taxon>Mycobacteriales</taxon>
        <taxon>Nocardiaceae</taxon>
        <taxon>Nocardia</taxon>
    </lineage>
</organism>
<evidence type="ECO:0000313" key="3">
    <source>
        <dbReference type="Proteomes" id="UP000255467"/>
    </source>
</evidence>
<evidence type="ECO:0000256" key="1">
    <source>
        <dbReference type="SAM" id="MobiDB-lite"/>
    </source>
</evidence>
<feature type="compositionally biased region" description="Low complexity" evidence="1">
    <location>
        <begin position="330"/>
        <end position="342"/>
    </location>
</feature>
<dbReference type="AlphaFoldDB" id="A0A379JG72"/>
<dbReference type="EMBL" id="UGRY01000003">
    <property type="protein sequence ID" value="SUD47434.1"/>
    <property type="molecule type" value="Genomic_DNA"/>
</dbReference>
<gene>
    <name evidence="2" type="ORF">NCTC1934_04745</name>
</gene>
<name>A0A379JG72_9NOCA</name>
<dbReference type="OrthoDB" id="4376745at2"/>
<accession>A0A379JG72</accession>
<keyword evidence="3" id="KW-1185">Reference proteome</keyword>
<proteinExistence type="predicted"/>
<protein>
    <submittedName>
        <fullName evidence="2">Uncharacterized protein</fullName>
    </submittedName>
</protein>
<evidence type="ECO:0000313" key="2">
    <source>
        <dbReference type="EMBL" id="SUD47434.1"/>
    </source>
</evidence>
<dbReference type="Proteomes" id="UP000255467">
    <property type="component" value="Unassembled WGS sequence"/>
</dbReference>
<feature type="region of interest" description="Disordered" evidence="1">
    <location>
        <begin position="326"/>
        <end position="349"/>
    </location>
</feature>
<sequence length="481" mass="50812">MIPTRTTFATWDIAGLQAAATTTNSSGNTLEVATHELQRNCENLPEMRGWEGKAHDAATTMFTRTSRQGRFFNDVALAMAAVQANAGQTFSSLKTRLDNAVTMIESGPLFVNDLWVVLLKPEPMDDERYKALQNAQKAMQTNVINPLLVEFDAADKDLVHRVFTVASKYTSIPLSIAQLVPKPDSGVPVPNTEDGLARQEQIQKQDAATTVRDTQEQEWYGNTKTTITMQDGSKHVVVSIGSIEDTSGYSPERYSYNELGLPMGSDGLPLGSPPTGWSYQVETVYDPSGKVVATTSTKTDPTSGYKTTESVITDQSRTVLWQDADGRRGGTVTDLTTGTTTPIPEPIIDRSLNMPTTADLTHPVLTSVGGAISGLENYAGKTGASIPGISDAQIKSVGIGAKYGGPGLSLAVTAWDVWNAETATQKCIAGISGTAGTAGGVVAGGLATSTGIGAVATVPIAMGGTWLAGWLGKEIGEMVCQ</sequence>
<feature type="region of interest" description="Disordered" evidence="1">
    <location>
        <begin position="197"/>
        <end position="217"/>
    </location>
</feature>
<dbReference type="RefSeq" id="WP_039814139.1">
    <property type="nucleotide sequence ID" value="NZ_JADLRM010000001.1"/>
</dbReference>
<reference evidence="2 3" key="1">
    <citation type="submission" date="2018-06" db="EMBL/GenBank/DDBJ databases">
        <authorList>
            <consortium name="Pathogen Informatics"/>
            <person name="Doyle S."/>
        </authorList>
    </citation>
    <scope>NUCLEOTIDE SEQUENCE [LARGE SCALE GENOMIC DNA]</scope>
    <source>
        <strain evidence="2 3">NCTC1934</strain>
    </source>
</reference>